<feature type="domain" description="BSD" evidence="2">
    <location>
        <begin position="245"/>
        <end position="297"/>
    </location>
</feature>
<dbReference type="EMBL" id="MCGN01000002">
    <property type="protein sequence ID" value="ORZ00551.1"/>
    <property type="molecule type" value="Genomic_DNA"/>
</dbReference>
<dbReference type="AlphaFoldDB" id="A0A1X2HMG7"/>
<dbReference type="SUPFAM" id="SSF140383">
    <property type="entry name" value="BSD domain-like"/>
    <property type="match status" value="1"/>
</dbReference>
<feature type="compositionally biased region" description="Basic and acidic residues" evidence="1">
    <location>
        <begin position="333"/>
        <end position="345"/>
    </location>
</feature>
<feature type="region of interest" description="Disordered" evidence="1">
    <location>
        <begin position="178"/>
        <end position="212"/>
    </location>
</feature>
<dbReference type="PROSITE" id="PS50858">
    <property type="entry name" value="BSD"/>
    <property type="match status" value="1"/>
</dbReference>
<dbReference type="InterPro" id="IPR005607">
    <property type="entry name" value="BSD_dom"/>
</dbReference>
<feature type="compositionally biased region" description="Basic and acidic residues" evidence="1">
    <location>
        <begin position="102"/>
        <end position="115"/>
    </location>
</feature>
<feature type="region of interest" description="Disordered" evidence="1">
    <location>
        <begin position="75"/>
        <end position="115"/>
    </location>
</feature>
<dbReference type="PANTHER" id="PTHR16019">
    <property type="entry name" value="SYNAPSE-ASSOCIATED PROTEIN"/>
    <property type="match status" value="1"/>
</dbReference>
<proteinExistence type="predicted"/>
<feature type="compositionally biased region" description="Basic and acidic residues" evidence="1">
    <location>
        <begin position="85"/>
        <end position="94"/>
    </location>
</feature>
<keyword evidence="4" id="KW-1185">Reference proteome</keyword>
<dbReference type="OMA" id="TYYEGAR"/>
<evidence type="ECO:0000313" key="3">
    <source>
        <dbReference type="EMBL" id="ORZ00551.1"/>
    </source>
</evidence>
<reference evidence="3 4" key="1">
    <citation type="submission" date="2016-07" db="EMBL/GenBank/DDBJ databases">
        <title>Pervasive Adenine N6-methylation of Active Genes in Fungi.</title>
        <authorList>
            <consortium name="DOE Joint Genome Institute"/>
            <person name="Mondo S.J."/>
            <person name="Dannebaum R.O."/>
            <person name="Kuo R.C."/>
            <person name="Labutti K."/>
            <person name="Haridas S."/>
            <person name="Kuo A."/>
            <person name="Salamov A."/>
            <person name="Ahrendt S.R."/>
            <person name="Lipzen A."/>
            <person name="Sullivan W."/>
            <person name="Andreopoulos W.B."/>
            <person name="Clum A."/>
            <person name="Lindquist E."/>
            <person name="Daum C."/>
            <person name="Ramamoorthy G.K."/>
            <person name="Gryganskyi A."/>
            <person name="Culley D."/>
            <person name="Magnuson J.K."/>
            <person name="James T.Y."/>
            <person name="O'Malley M.A."/>
            <person name="Stajich J.E."/>
            <person name="Spatafora J.W."/>
            <person name="Visel A."/>
            <person name="Grigoriev I.V."/>
        </authorList>
    </citation>
    <scope>NUCLEOTIDE SEQUENCE [LARGE SCALE GENOMIC DNA]</scope>
    <source>
        <strain evidence="3 4">NRRL 2496</strain>
    </source>
</reference>
<dbReference type="Proteomes" id="UP000242180">
    <property type="component" value="Unassembled WGS sequence"/>
</dbReference>
<dbReference type="GO" id="GO:0005737">
    <property type="term" value="C:cytoplasm"/>
    <property type="evidence" value="ECO:0007669"/>
    <property type="project" value="TreeGrafter"/>
</dbReference>
<organism evidence="3 4">
    <name type="scientific">Syncephalastrum racemosum</name>
    <name type="common">Filamentous fungus</name>
    <dbReference type="NCBI Taxonomy" id="13706"/>
    <lineage>
        <taxon>Eukaryota</taxon>
        <taxon>Fungi</taxon>
        <taxon>Fungi incertae sedis</taxon>
        <taxon>Mucoromycota</taxon>
        <taxon>Mucoromycotina</taxon>
        <taxon>Mucoromycetes</taxon>
        <taxon>Mucorales</taxon>
        <taxon>Syncephalastraceae</taxon>
        <taxon>Syncephalastrum</taxon>
    </lineage>
</organism>
<dbReference type="Gene3D" id="1.10.3970.10">
    <property type="entry name" value="BSD domain"/>
    <property type="match status" value="1"/>
</dbReference>
<feature type="region of interest" description="Disordered" evidence="1">
    <location>
        <begin position="309"/>
        <end position="389"/>
    </location>
</feature>
<feature type="compositionally biased region" description="Acidic residues" evidence="1">
    <location>
        <begin position="311"/>
        <end position="332"/>
    </location>
</feature>
<dbReference type="InParanoid" id="A0A1X2HMG7"/>
<evidence type="ECO:0000256" key="1">
    <source>
        <dbReference type="SAM" id="MobiDB-lite"/>
    </source>
</evidence>
<accession>A0A1X2HMG7</accession>
<protein>
    <recommendedName>
        <fullName evidence="2">BSD domain-containing protein</fullName>
    </recommendedName>
</protein>
<dbReference type="InterPro" id="IPR051494">
    <property type="entry name" value="BSD_domain-containing"/>
</dbReference>
<evidence type="ECO:0000313" key="4">
    <source>
        <dbReference type="Proteomes" id="UP000242180"/>
    </source>
</evidence>
<dbReference type="Pfam" id="PF03909">
    <property type="entry name" value="BSD"/>
    <property type="match status" value="1"/>
</dbReference>
<feature type="compositionally biased region" description="Basic and acidic residues" evidence="1">
    <location>
        <begin position="187"/>
        <end position="208"/>
    </location>
</feature>
<dbReference type="InterPro" id="IPR035925">
    <property type="entry name" value="BSD_dom_sf"/>
</dbReference>
<feature type="compositionally biased region" description="Acidic residues" evidence="1">
    <location>
        <begin position="379"/>
        <end position="389"/>
    </location>
</feature>
<comment type="caution">
    <text evidence="3">The sequence shown here is derived from an EMBL/GenBank/DDBJ whole genome shotgun (WGS) entry which is preliminary data.</text>
</comment>
<gene>
    <name evidence="3" type="ORF">BCR43DRAFT_485404</name>
</gene>
<dbReference type="SMART" id="SM00751">
    <property type="entry name" value="BSD"/>
    <property type="match status" value="1"/>
</dbReference>
<name>A0A1X2HMG7_SYNRA</name>
<dbReference type="PANTHER" id="PTHR16019:SF5">
    <property type="entry name" value="BSD DOMAIN-CONTAINING PROTEIN 1"/>
    <property type="match status" value="1"/>
</dbReference>
<dbReference type="OrthoDB" id="73788at2759"/>
<feature type="compositionally biased region" description="Low complexity" evidence="1">
    <location>
        <begin position="357"/>
        <end position="372"/>
    </location>
</feature>
<evidence type="ECO:0000259" key="2">
    <source>
        <dbReference type="PROSITE" id="PS50858"/>
    </source>
</evidence>
<sequence>MDDMYQYASGAVNDSQNAHVQEEEDVILKAFNNFGFSSRWSSLVDSVRKQSEEVVNVTRRDLQDFAQTLRSDATEVLSPTSPRGAQEEQVEKSRQIQQQDEGEAKAETETEGHENENGWWSYIRKIPTAQLSSAVRLPENMDLARLRDEMDHGTRFAEQYMQKFGADVMQVLSKSITILDPEDERDEQERHTNGESEGRHSTSSDGSRKQGKRIFATRKERLLAEMSADPDTFLKPTEAEKKKDATFEMDVEKSTDTISALLEAEPELRAMMDKLVPVEVSYPLFWRRYFYHANIIEKDEEKRQLIAQGAEQEEDGDDFKWDSEEEEGEEEKEERKESKPAEHEMAPASSGNKAPKEAAPAAAPSAAPSAEPSKAEANDAAEDSDSDWE</sequence>